<accession>A0A5C6LK11</accession>
<sequence>MKEIDEQKLQQLLEQGLSLPDEALSAGEEQELERYSVLWEALEQPVVPGLSPRFAANVTARIRLEKDRKTEFRFNLLIAAVCLLLGGGAIAALIVFSGNTPVMQLLSHYGPILPGGLALILLIQYLDQKLVKEKVRSYS</sequence>
<dbReference type="RefSeq" id="WP_146308351.1">
    <property type="nucleotide sequence ID" value="NZ_VOHS01000079.1"/>
</dbReference>
<organism evidence="2 3">
    <name type="scientific">Chitinophaga pinensis</name>
    <dbReference type="NCBI Taxonomy" id="79329"/>
    <lineage>
        <taxon>Bacteria</taxon>
        <taxon>Pseudomonadati</taxon>
        <taxon>Bacteroidota</taxon>
        <taxon>Chitinophagia</taxon>
        <taxon>Chitinophagales</taxon>
        <taxon>Chitinophagaceae</taxon>
        <taxon>Chitinophaga</taxon>
    </lineage>
</organism>
<name>A0A5C6LK11_9BACT</name>
<evidence type="ECO:0000256" key="1">
    <source>
        <dbReference type="SAM" id="Phobius"/>
    </source>
</evidence>
<protein>
    <submittedName>
        <fullName evidence="2">Uncharacterized protein</fullName>
    </submittedName>
</protein>
<feature type="transmembrane region" description="Helical" evidence="1">
    <location>
        <begin position="108"/>
        <end position="126"/>
    </location>
</feature>
<dbReference type="EMBL" id="VOHS01000079">
    <property type="protein sequence ID" value="TWV90903.1"/>
    <property type="molecule type" value="Genomic_DNA"/>
</dbReference>
<evidence type="ECO:0000313" key="3">
    <source>
        <dbReference type="Proteomes" id="UP000318815"/>
    </source>
</evidence>
<keyword evidence="1" id="KW-0812">Transmembrane</keyword>
<keyword evidence="1" id="KW-1133">Transmembrane helix</keyword>
<gene>
    <name evidence="2" type="ORF">FEF09_29210</name>
</gene>
<dbReference type="AlphaFoldDB" id="A0A5C6LK11"/>
<proteinExistence type="predicted"/>
<keyword evidence="3" id="KW-1185">Reference proteome</keyword>
<evidence type="ECO:0000313" key="2">
    <source>
        <dbReference type="EMBL" id="TWV90903.1"/>
    </source>
</evidence>
<dbReference type="Proteomes" id="UP000318815">
    <property type="component" value="Unassembled WGS sequence"/>
</dbReference>
<feature type="transmembrane region" description="Helical" evidence="1">
    <location>
        <begin position="74"/>
        <end position="96"/>
    </location>
</feature>
<keyword evidence="1" id="KW-0472">Membrane</keyword>
<comment type="caution">
    <text evidence="2">The sequence shown here is derived from an EMBL/GenBank/DDBJ whole genome shotgun (WGS) entry which is preliminary data.</text>
</comment>
<reference evidence="2 3" key="1">
    <citation type="submission" date="2019-08" db="EMBL/GenBank/DDBJ databases">
        <title>Whole genome sequencing of chitin degrading bacteria Chitinophaga pinensis YS16.</title>
        <authorList>
            <person name="Singh R.P."/>
            <person name="Manchanda G."/>
            <person name="Maurya I.K."/>
            <person name="Joshi N.K."/>
            <person name="Srivastava A.K."/>
        </authorList>
    </citation>
    <scope>NUCLEOTIDE SEQUENCE [LARGE SCALE GENOMIC DNA]</scope>
    <source>
        <strain evidence="2 3">YS-16</strain>
    </source>
</reference>
<dbReference type="OrthoDB" id="961830at2"/>